<dbReference type="Proteomes" id="UP000502928">
    <property type="component" value="Chromosome"/>
</dbReference>
<protein>
    <submittedName>
        <fullName evidence="3">Peptidase S41</fullName>
    </submittedName>
</protein>
<evidence type="ECO:0000313" key="4">
    <source>
        <dbReference type="Proteomes" id="UP000502928"/>
    </source>
</evidence>
<dbReference type="PANTHER" id="PTHR32060:SF30">
    <property type="entry name" value="CARBOXY-TERMINAL PROCESSING PROTEASE CTPA"/>
    <property type="match status" value="1"/>
</dbReference>
<dbReference type="GO" id="GO:0006508">
    <property type="term" value="P:proteolysis"/>
    <property type="evidence" value="ECO:0007669"/>
    <property type="project" value="InterPro"/>
</dbReference>
<dbReference type="SUPFAM" id="SSF52096">
    <property type="entry name" value="ClpP/crotonase"/>
    <property type="match status" value="1"/>
</dbReference>
<dbReference type="PANTHER" id="PTHR32060">
    <property type="entry name" value="TAIL-SPECIFIC PROTEASE"/>
    <property type="match status" value="1"/>
</dbReference>
<keyword evidence="4" id="KW-1185">Reference proteome</keyword>
<reference evidence="3 4" key="1">
    <citation type="submission" date="2020-02" db="EMBL/GenBank/DDBJ databases">
        <title>Complete genome of Muricauda sp. 501str8.</title>
        <authorList>
            <person name="Dong B."/>
            <person name="Zhu S."/>
            <person name="Yang J."/>
            <person name="Chen J."/>
        </authorList>
    </citation>
    <scope>NUCLEOTIDE SEQUENCE [LARGE SCALE GENOMIC DNA]</scope>
    <source>
        <strain evidence="3 4">501str8</strain>
    </source>
</reference>
<dbReference type="InterPro" id="IPR005151">
    <property type="entry name" value="Tail-specific_protease"/>
</dbReference>
<gene>
    <name evidence="3" type="ORF">GVT53_01285</name>
</gene>
<feature type="signal peptide" evidence="1">
    <location>
        <begin position="1"/>
        <end position="21"/>
    </location>
</feature>
<organism evidence="3 4">
    <name type="scientific">Flagellimonas oceani</name>
    <dbReference type="NCBI Taxonomy" id="2698672"/>
    <lineage>
        <taxon>Bacteria</taxon>
        <taxon>Pseudomonadati</taxon>
        <taxon>Bacteroidota</taxon>
        <taxon>Flavobacteriia</taxon>
        <taxon>Flavobacteriales</taxon>
        <taxon>Flavobacteriaceae</taxon>
        <taxon>Flagellimonas</taxon>
    </lineage>
</organism>
<dbReference type="AlphaFoldDB" id="A0A6G7IYG6"/>
<feature type="domain" description="Tail specific protease" evidence="2">
    <location>
        <begin position="205"/>
        <end position="478"/>
    </location>
</feature>
<dbReference type="SMART" id="SM00245">
    <property type="entry name" value="TSPc"/>
    <property type="match status" value="1"/>
</dbReference>
<accession>A0A6G7IYG6</accession>
<feature type="chain" id="PRO_5026076393" evidence="1">
    <location>
        <begin position="22"/>
        <end position="502"/>
    </location>
</feature>
<keyword evidence="1" id="KW-0732">Signal</keyword>
<dbReference type="InterPro" id="IPR029045">
    <property type="entry name" value="ClpP/crotonase-like_dom_sf"/>
</dbReference>
<evidence type="ECO:0000259" key="2">
    <source>
        <dbReference type="SMART" id="SM00245"/>
    </source>
</evidence>
<dbReference type="GO" id="GO:0030288">
    <property type="term" value="C:outer membrane-bounded periplasmic space"/>
    <property type="evidence" value="ECO:0007669"/>
    <property type="project" value="TreeGrafter"/>
</dbReference>
<dbReference type="Pfam" id="PF03572">
    <property type="entry name" value="Peptidase_S41"/>
    <property type="match status" value="1"/>
</dbReference>
<sequence>MKLKNLTTIPLFCLVIVHVQAQDNWLTKKQVTEDVEFLTKTLNEKSSYAYLNGFDFNKDFETYLTSLKDSTRLENFGLFITNTLAKIGDRHSALNGIRGYSLNESLFLPFVYAPVNDKVVVLSYDEDKTLKILDPNFPYLKKIDGLELDEFLQQTRPGDIEAPKETYYTLAVRDIRDIQKNYILLNKPLPKEVKLTLSNDLFQNDTTLIVPVIDKSERQRPWDEKFEIDYLFIEDEDFNQPEIIDGLFSLDDNIAYIKLPEMVSKDEAPLLFEKVNSFMKSIQNNSEALIIDVRANSGGTRDLLYEFAKYLIHPDSIHIVNIVKQRGPLPLPKDYQESLHSRFLHSFSELDDREQKKVTGFLKNFKPIYELDETKYSEYYFGILNGEKLSATQFYYNRPVYILANEKTFSAASVFVSAFKGIPNMKIVGITTDGSSGNSDWVDLPNSKLFGKISTMVSFQKNGKVLDGYGTTPDIKIERDMSQVLWRSDTQLEELKVLIKEK</sequence>
<name>A0A6G7IYG6_9FLAO</name>
<evidence type="ECO:0000256" key="1">
    <source>
        <dbReference type="SAM" id="SignalP"/>
    </source>
</evidence>
<dbReference type="GO" id="GO:0007165">
    <property type="term" value="P:signal transduction"/>
    <property type="evidence" value="ECO:0007669"/>
    <property type="project" value="TreeGrafter"/>
</dbReference>
<dbReference type="Gene3D" id="3.90.226.10">
    <property type="entry name" value="2-enoyl-CoA Hydratase, Chain A, domain 1"/>
    <property type="match status" value="1"/>
</dbReference>
<dbReference type="GO" id="GO:0008236">
    <property type="term" value="F:serine-type peptidase activity"/>
    <property type="evidence" value="ECO:0007669"/>
    <property type="project" value="InterPro"/>
</dbReference>
<proteinExistence type="predicted"/>
<dbReference type="EMBL" id="CP049616">
    <property type="protein sequence ID" value="QII43378.1"/>
    <property type="molecule type" value="Genomic_DNA"/>
</dbReference>
<dbReference type="KEGG" id="mut:GVT53_01285"/>
<dbReference type="RefSeq" id="WP_166247061.1">
    <property type="nucleotide sequence ID" value="NZ_CP049616.1"/>
</dbReference>
<dbReference type="GO" id="GO:0004175">
    <property type="term" value="F:endopeptidase activity"/>
    <property type="evidence" value="ECO:0007669"/>
    <property type="project" value="TreeGrafter"/>
</dbReference>
<evidence type="ECO:0000313" key="3">
    <source>
        <dbReference type="EMBL" id="QII43378.1"/>
    </source>
</evidence>